<keyword evidence="3" id="KW-1185">Reference proteome</keyword>
<evidence type="ECO:0000313" key="2">
    <source>
        <dbReference type="EMBL" id="RNE99151.1"/>
    </source>
</evidence>
<evidence type="ECO:0000256" key="1">
    <source>
        <dbReference type="SAM" id="MobiDB-lite"/>
    </source>
</evidence>
<dbReference type="AlphaFoldDB" id="A0A422N118"/>
<evidence type="ECO:0000313" key="3">
    <source>
        <dbReference type="Proteomes" id="UP000283634"/>
    </source>
</evidence>
<feature type="region of interest" description="Disordered" evidence="1">
    <location>
        <begin position="373"/>
        <end position="397"/>
    </location>
</feature>
<comment type="caution">
    <text evidence="2">The sequence shown here is derived from an EMBL/GenBank/DDBJ whole genome shotgun (WGS) entry which is preliminary data.</text>
</comment>
<proteinExistence type="predicted"/>
<sequence length="715" mass="76251">MLRPTASCLKLRRRNSPYVQKFLEGCPLPDTLVDDLAGANLKSSTPFFTTMPRYIVGKENRLSKLFFHHTLYPAGGARRPYRVVVVRGGRGVRNQPQVVLPSSQHAFAEAYGRVRQDPARRPFFYARPVALAPSRLSHGVNLNAGEGSERSVSFSEMTGCGGETTAESSRAAEDSLLAPLCGVIESHFAALLKPQATDEGGAGSGCVRQTIREELTALLSAGHGGVMADEEAAGNAEVSSSSHRDLMGDMLRSVASFPSSFFYVHTQLPSSALFLTTPSTDTDVDTATHPAWAPLDKSGGDHTRRSVVARLAGGLEPVVHFAVGSPLLVRSRAACRGDDGKAAAAAGAGGMPFGHIQCLLRVYTRGGNGGEEYLEENVGTSKAHDEPASPMHESGASFLAPRGRASKESDGGGASHSIPAGIIEPWKLGVSLDPKIPLYVRTLTEKRPAAVRSGSTGGDALPLSPSRVCALLGREDCETYILPQRELLFTFYAPAEVVAMCAQENEERMQRQAALGYGSPTHVFADGPRTARRILQGAHCNHVAAEEAAAVPKSGTGATHTPQRERVMYEVRALPGDVVFVPRGWRYRVERIIGVAVLDAVATAPVQAAMTGKQTGAEGLPYGALRAAFMRNASSTFAFSLGKANTALHEAGADVSRMEAAEICGVEVEAFVLCYKPYPLLSAEQAAAYVPANYVRRGVEEFYAKGGNDVFHRYV</sequence>
<dbReference type="VEuPathDB" id="TriTrypDB:TRSC58_07194"/>
<dbReference type="GeneID" id="40332289"/>
<dbReference type="Proteomes" id="UP000283634">
    <property type="component" value="Unassembled WGS sequence"/>
</dbReference>
<reference evidence="2 3" key="1">
    <citation type="journal article" date="2018" name="BMC Genomics">
        <title>Genomic comparison of Trypanosoma conorhini and Trypanosoma rangeli to Trypanosoma cruzi strains of high and low virulence.</title>
        <authorList>
            <person name="Bradwell K.R."/>
            <person name="Koparde V.N."/>
            <person name="Matveyev A.V."/>
            <person name="Serrano M.G."/>
            <person name="Alves J.M."/>
            <person name="Parikh H."/>
            <person name="Huang B."/>
            <person name="Lee V."/>
            <person name="Espinosa-Alvarez O."/>
            <person name="Ortiz P.A."/>
            <person name="Costa-Martins A.G."/>
            <person name="Teixeira M.M."/>
            <person name="Buck G.A."/>
        </authorList>
    </citation>
    <scope>NUCLEOTIDE SEQUENCE [LARGE SCALE GENOMIC DNA]</scope>
    <source>
        <strain evidence="2 3">AM80</strain>
    </source>
</reference>
<organism evidence="2 3">
    <name type="scientific">Trypanosoma rangeli</name>
    <dbReference type="NCBI Taxonomy" id="5698"/>
    <lineage>
        <taxon>Eukaryota</taxon>
        <taxon>Discoba</taxon>
        <taxon>Euglenozoa</taxon>
        <taxon>Kinetoplastea</taxon>
        <taxon>Metakinetoplastina</taxon>
        <taxon>Trypanosomatida</taxon>
        <taxon>Trypanosomatidae</taxon>
        <taxon>Trypanosoma</taxon>
        <taxon>Herpetosoma</taxon>
    </lineage>
</organism>
<dbReference type="OMA" id="FHHVLYP"/>
<name>A0A422N118_TRYRA</name>
<dbReference type="OrthoDB" id="252009at2759"/>
<dbReference type="EMBL" id="MKGL01000406">
    <property type="protein sequence ID" value="RNE99151.1"/>
    <property type="molecule type" value="Genomic_DNA"/>
</dbReference>
<evidence type="ECO:0008006" key="4">
    <source>
        <dbReference type="Google" id="ProtNLM"/>
    </source>
</evidence>
<protein>
    <recommendedName>
        <fullName evidence="4">JmjC domain-containing protein</fullName>
    </recommendedName>
</protein>
<dbReference type="RefSeq" id="XP_029235034.1">
    <property type="nucleotide sequence ID" value="XM_029385108.1"/>
</dbReference>
<accession>A0A422N118</accession>
<gene>
    <name evidence="2" type="ORF">TraAM80_08356</name>
</gene>